<evidence type="ECO:0000313" key="3">
    <source>
        <dbReference type="Proteomes" id="UP000001292"/>
    </source>
</evidence>
<dbReference type="OMA" id="SEIVQHW"/>
<dbReference type="Proteomes" id="UP000001292">
    <property type="component" value="Unassembled WGS sequence"/>
</dbReference>
<sequence>MSNPNNETDSYFLRNFPHLVQPQIPRGFNQGMSNQSTQTKTSPCKTANKSTQTEPVNDDNVQASVIAVLAGLDSILDLQLRSRSPSPEEHQRLNEMLTGDNCDLLREVLESRKRALPVDDLTGLLTTILERNPDGKPLPKRQKLECPQGSCWADSEIVQHWLSAPPRRWNIYVCNRTAEILSVFPRNYWNHIRTEDNLADCASRGLHPSKLLEQRLWWWSVLAGYTEGPTYLQVSMSTRRIEQ</sequence>
<accession>B4I668</accession>
<reference evidence="2 3" key="1">
    <citation type="journal article" date="2007" name="Nature">
        <title>Evolution of genes and genomes on the Drosophila phylogeny.</title>
        <authorList>
            <consortium name="Drosophila 12 Genomes Consortium"/>
            <person name="Clark A.G."/>
            <person name="Eisen M.B."/>
            <person name="Smith D.R."/>
            <person name="Bergman C.M."/>
            <person name="Oliver B."/>
            <person name="Markow T.A."/>
            <person name="Kaufman T.C."/>
            <person name="Kellis M."/>
            <person name="Gelbart W."/>
            <person name="Iyer V.N."/>
            <person name="Pollard D.A."/>
            <person name="Sackton T.B."/>
            <person name="Larracuente A.M."/>
            <person name="Singh N.D."/>
            <person name="Abad J.P."/>
            <person name="Abt D.N."/>
            <person name="Adryan B."/>
            <person name="Aguade M."/>
            <person name="Akashi H."/>
            <person name="Anderson W.W."/>
            <person name="Aquadro C.F."/>
            <person name="Ardell D.H."/>
            <person name="Arguello R."/>
            <person name="Artieri C.G."/>
            <person name="Barbash D.A."/>
            <person name="Barker D."/>
            <person name="Barsanti P."/>
            <person name="Batterham P."/>
            <person name="Batzoglou S."/>
            <person name="Begun D."/>
            <person name="Bhutkar A."/>
            <person name="Blanco E."/>
            <person name="Bosak S.A."/>
            <person name="Bradley R.K."/>
            <person name="Brand A.D."/>
            <person name="Brent M.R."/>
            <person name="Brooks A.N."/>
            <person name="Brown R.H."/>
            <person name="Butlin R.K."/>
            <person name="Caggese C."/>
            <person name="Calvi B.R."/>
            <person name="Bernardo de Carvalho A."/>
            <person name="Caspi A."/>
            <person name="Castrezana S."/>
            <person name="Celniker S.E."/>
            <person name="Chang J.L."/>
            <person name="Chapple C."/>
            <person name="Chatterji S."/>
            <person name="Chinwalla A."/>
            <person name="Civetta A."/>
            <person name="Clifton S.W."/>
            <person name="Comeron J.M."/>
            <person name="Costello J.C."/>
            <person name="Coyne J.A."/>
            <person name="Daub J."/>
            <person name="David R.G."/>
            <person name="Delcher A.L."/>
            <person name="Delehaunty K."/>
            <person name="Do C.B."/>
            <person name="Ebling H."/>
            <person name="Edwards K."/>
            <person name="Eickbush T."/>
            <person name="Evans J.D."/>
            <person name="Filipski A."/>
            <person name="Findeiss S."/>
            <person name="Freyhult E."/>
            <person name="Fulton L."/>
            <person name="Fulton R."/>
            <person name="Garcia A.C."/>
            <person name="Gardiner A."/>
            <person name="Garfield D.A."/>
            <person name="Garvin B.E."/>
            <person name="Gibson G."/>
            <person name="Gilbert D."/>
            <person name="Gnerre S."/>
            <person name="Godfrey J."/>
            <person name="Good R."/>
            <person name="Gotea V."/>
            <person name="Gravely B."/>
            <person name="Greenberg A.J."/>
            <person name="Griffiths-Jones S."/>
            <person name="Gross S."/>
            <person name="Guigo R."/>
            <person name="Gustafson E.A."/>
            <person name="Haerty W."/>
            <person name="Hahn M.W."/>
            <person name="Halligan D.L."/>
            <person name="Halpern A.L."/>
            <person name="Halter G.M."/>
            <person name="Han M.V."/>
            <person name="Heger A."/>
            <person name="Hillier L."/>
            <person name="Hinrichs A.S."/>
            <person name="Holmes I."/>
            <person name="Hoskins R.A."/>
            <person name="Hubisz M.J."/>
            <person name="Hultmark D."/>
            <person name="Huntley M.A."/>
            <person name="Jaffe D.B."/>
            <person name="Jagadeeshan S."/>
            <person name="Jeck W.R."/>
            <person name="Johnson J."/>
            <person name="Jones C.D."/>
            <person name="Jordan W.C."/>
            <person name="Karpen G.H."/>
            <person name="Kataoka E."/>
            <person name="Keightley P.D."/>
            <person name="Kheradpour P."/>
            <person name="Kirkness E.F."/>
            <person name="Koerich L.B."/>
            <person name="Kristiansen K."/>
            <person name="Kudrna D."/>
            <person name="Kulathinal R.J."/>
            <person name="Kumar S."/>
            <person name="Kwok R."/>
            <person name="Lander E."/>
            <person name="Langley C.H."/>
            <person name="Lapoint R."/>
            <person name="Lazzaro B.P."/>
            <person name="Lee S.J."/>
            <person name="Levesque L."/>
            <person name="Li R."/>
            <person name="Lin C.F."/>
            <person name="Lin M.F."/>
            <person name="Lindblad-Toh K."/>
            <person name="Llopart A."/>
            <person name="Long M."/>
            <person name="Low L."/>
            <person name="Lozovsky E."/>
            <person name="Lu J."/>
            <person name="Luo M."/>
            <person name="Machado C.A."/>
            <person name="Makalowski W."/>
            <person name="Marzo M."/>
            <person name="Matsuda M."/>
            <person name="Matzkin L."/>
            <person name="McAllister B."/>
            <person name="McBride C.S."/>
            <person name="McKernan B."/>
            <person name="McKernan K."/>
            <person name="Mendez-Lago M."/>
            <person name="Minx P."/>
            <person name="Mollenhauer M.U."/>
            <person name="Montooth K."/>
            <person name="Mount S.M."/>
            <person name="Mu X."/>
            <person name="Myers E."/>
            <person name="Negre B."/>
            <person name="Newfeld S."/>
            <person name="Nielsen R."/>
            <person name="Noor M.A."/>
            <person name="O'Grady P."/>
            <person name="Pachter L."/>
            <person name="Papaceit M."/>
            <person name="Parisi M.J."/>
            <person name="Parisi M."/>
            <person name="Parts L."/>
            <person name="Pedersen J.S."/>
            <person name="Pesole G."/>
            <person name="Phillippy A.M."/>
            <person name="Ponting C.P."/>
            <person name="Pop M."/>
            <person name="Porcelli D."/>
            <person name="Powell J.R."/>
            <person name="Prohaska S."/>
            <person name="Pruitt K."/>
            <person name="Puig M."/>
            <person name="Quesneville H."/>
            <person name="Ram K.R."/>
            <person name="Rand D."/>
            <person name="Rasmussen M.D."/>
            <person name="Reed L.K."/>
            <person name="Reenan R."/>
            <person name="Reily A."/>
            <person name="Remington K.A."/>
            <person name="Rieger T.T."/>
            <person name="Ritchie M.G."/>
            <person name="Robin C."/>
            <person name="Rogers Y.H."/>
            <person name="Rohde C."/>
            <person name="Rozas J."/>
            <person name="Rubenfield M.J."/>
            <person name="Ruiz A."/>
            <person name="Russo S."/>
            <person name="Salzberg S.L."/>
            <person name="Sanchez-Gracia A."/>
            <person name="Saranga D.J."/>
            <person name="Sato H."/>
            <person name="Schaeffer S.W."/>
            <person name="Schatz M.C."/>
            <person name="Schlenke T."/>
            <person name="Schwartz R."/>
            <person name="Segarra C."/>
            <person name="Singh R.S."/>
            <person name="Sirot L."/>
            <person name="Sirota M."/>
            <person name="Sisneros N.B."/>
            <person name="Smith C.D."/>
            <person name="Smith T.F."/>
            <person name="Spieth J."/>
            <person name="Stage D.E."/>
            <person name="Stark A."/>
            <person name="Stephan W."/>
            <person name="Strausberg R.L."/>
            <person name="Strempel S."/>
            <person name="Sturgill D."/>
            <person name="Sutton G."/>
            <person name="Sutton G.G."/>
            <person name="Tao W."/>
            <person name="Teichmann S."/>
            <person name="Tobari Y.N."/>
            <person name="Tomimura Y."/>
            <person name="Tsolas J.M."/>
            <person name="Valente V.L."/>
            <person name="Venter E."/>
            <person name="Venter J.C."/>
            <person name="Vicario S."/>
            <person name="Vieira F.G."/>
            <person name="Vilella A.J."/>
            <person name="Villasante A."/>
            <person name="Walenz B."/>
            <person name="Wang J."/>
            <person name="Wasserman M."/>
            <person name="Watts T."/>
            <person name="Wilson D."/>
            <person name="Wilson R.K."/>
            <person name="Wing R.A."/>
            <person name="Wolfner M.F."/>
            <person name="Wong A."/>
            <person name="Wong G.K."/>
            <person name="Wu C.I."/>
            <person name="Wu G."/>
            <person name="Yamamoto D."/>
            <person name="Yang H.P."/>
            <person name="Yang S.P."/>
            <person name="Yorke J.A."/>
            <person name="Yoshida K."/>
            <person name="Zdobnov E."/>
            <person name="Zhang P."/>
            <person name="Zhang Y."/>
            <person name="Zimin A.V."/>
            <person name="Baldwin J."/>
            <person name="Abdouelleil A."/>
            <person name="Abdulkadir J."/>
            <person name="Abebe A."/>
            <person name="Abera B."/>
            <person name="Abreu J."/>
            <person name="Acer S.C."/>
            <person name="Aftuck L."/>
            <person name="Alexander A."/>
            <person name="An P."/>
            <person name="Anderson E."/>
            <person name="Anderson S."/>
            <person name="Arachi H."/>
            <person name="Azer M."/>
            <person name="Bachantsang P."/>
            <person name="Barry A."/>
            <person name="Bayul T."/>
            <person name="Berlin A."/>
            <person name="Bessette D."/>
            <person name="Bloom T."/>
            <person name="Blye J."/>
            <person name="Boguslavskiy L."/>
            <person name="Bonnet C."/>
            <person name="Boukhgalter B."/>
            <person name="Bourzgui I."/>
            <person name="Brown A."/>
            <person name="Cahill P."/>
            <person name="Channer S."/>
            <person name="Cheshatsang Y."/>
            <person name="Chuda L."/>
            <person name="Citroen M."/>
            <person name="Collymore A."/>
            <person name="Cooke P."/>
            <person name="Costello M."/>
            <person name="D'Aco K."/>
            <person name="Daza R."/>
            <person name="De Haan G."/>
            <person name="DeGray S."/>
            <person name="DeMaso C."/>
            <person name="Dhargay N."/>
            <person name="Dooley K."/>
            <person name="Dooley E."/>
            <person name="Doricent M."/>
            <person name="Dorje P."/>
            <person name="Dorjee K."/>
            <person name="Dupes A."/>
            <person name="Elong R."/>
            <person name="Falk J."/>
            <person name="Farina A."/>
            <person name="Faro S."/>
            <person name="Ferguson D."/>
            <person name="Fisher S."/>
            <person name="Foley C.D."/>
            <person name="Franke A."/>
            <person name="Friedrich D."/>
            <person name="Gadbois L."/>
            <person name="Gearin G."/>
            <person name="Gearin C.R."/>
            <person name="Giannoukos G."/>
            <person name="Goode T."/>
            <person name="Graham J."/>
            <person name="Grandbois E."/>
            <person name="Grewal S."/>
            <person name="Gyaltsen K."/>
            <person name="Hafez N."/>
            <person name="Hagos B."/>
            <person name="Hall J."/>
            <person name="Henson C."/>
            <person name="Hollinger A."/>
            <person name="Honan T."/>
            <person name="Huard M.D."/>
            <person name="Hughes L."/>
            <person name="Hurhula B."/>
            <person name="Husby M.E."/>
            <person name="Kamat A."/>
            <person name="Kanga B."/>
            <person name="Kashin S."/>
            <person name="Khazanovich D."/>
            <person name="Kisner P."/>
            <person name="Lance K."/>
            <person name="Lara M."/>
            <person name="Lee W."/>
            <person name="Lennon N."/>
            <person name="Letendre F."/>
            <person name="LeVine R."/>
            <person name="Lipovsky A."/>
            <person name="Liu X."/>
            <person name="Liu J."/>
            <person name="Liu S."/>
            <person name="Lokyitsang T."/>
            <person name="Lokyitsang Y."/>
            <person name="Lubonja R."/>
            <person name="Lui A."/>
            <person name="MacDonald P."/>
            <person name="Magnisalis V."/>
            <person name="Maru K."/>
            <person name="Matthews C."/>
            <person name="McCusker W."/>
            <person name="McDonough S."/>
            <person name="Mehta T."/>
            <person name="Meldrim J."/>
            <person name="Meneus L."/>
            <person name="Mihai O."/>
            <person name="Mihalev A."/>
            <person name="Mihova T."/>
            <person name="Mittelman R."/>
            <person name="Mlenga V."/>
            <person name="Montmayeur A."/>
            <person name="Mulrain L."/>
            <person name="Navidi A."/>
            <person name="Naylor J."/>
            <person name="Negash T."/>
            <person name="Nguyen T."/>
            <person name="Nguyen N."/>
            <person name="Nicol R."/>
            <person name="Norbu C."/>
            <person name="Norbu N."/>
            <person name="Novod N."/>
            <person name="O'Neill B."/>
            <person name="Osman S."/>
            <person name="Markiewicz E."/>
            <person name="Oyono O.L."/>
            <person name="Patti C."/>
            <person name="Phunkhang P."/>
            <person name="Pierre F."/>
            <person name="Priest M."/>
            <person name="Raghuraman S."/>
            <person name="Rege F."/>
            <person name="Reyes R."/>
            <person name="Rise C."/>
            <person name="Rogov P."/>
            <person name="Ross K."/>
            <person name="Ryan E."/>
            <person name="Settipalli S."/>
            <person name="Shea T."/>
            <person name="Sherpa N."/>
            <person name="Shi L."/>
            <person name="Shih D."/>
            <person name="Sparrow T."/>
            <person name="Spaulding J."/>
            <person name="Stalker J."/>
            <person name="Stange-Thomann N."/>
            <person name="Stavropoulos S."/>
            <person name="Stone C."/>
            <person name="Strader C."/>
            <person name="Tesfaye S."/>
            <person name="Thomson T."/>
            <person name="Thoulutsang Y."/>
            <person name="Thoulutsang D."/>
            <person name="Topham K."/>
            <person name="Topping I."/>
            <person name="Tsamla T."/>
            <person name="Vassiliev H."/>
            <person name="Vo A."/>
            <person name="Wangchuk T."/>
            <person name="Wangdi T."/>
            <person name="Weiand M."/>
            <person name="Wilkinson J."/>
            <person name="Wilson A."/>
            <person name="Yadav S."/>
            <person name="Young G."/>
            <person name="Yu Q."/>
            <person name="Zembek L."/>
            <person name="Zhong D."/>
            <person name="Zimmer A."/>
            <person name="Zwirko Z."/>
            <person name="Jaffe D.B."/>
            <person name="Alvarez P."/>
            <person name="Brockman W."/>
            <person name="Butler J."/>
            <person name="Chin C."/>
            <person name="Gnerre S."/>
            <person name="Grabherr M."/>
            <person name="Kleber M."/>
            <person name="Mauceli E."/>
            <person name="MacCallum I."/>
        </authorList>
    </citation>
    <scope>NUCLEOTIDE SEQUENCE [LARGE SCALE GENOMIC DNA]</scope>
    <source>
        <strain evidence="3">Rob3c / Tucson 14021-0248.25</strain>
    </source>
</reference>
<name>B4I668_DROSE</name>
<evidence type="ECO:0000313" key="2">
    <source>
        <dbReference type="EMBL" id="EDW56274.1"/>
    </source>
</evidence>
<dbReference type="PANTHER" id="PTHR22955:SF77">
    <property type="entry name" value="ASPARTIC PUTATIVE DOMAIN-CONTAINING PROTEIN-RELATED"/>
    <property type="match status" value="1"/>
</dbReference>
<dbReference type="GO" id="GO:0035074">
    <property type="term" value="P:pupation"/>
    <property type="evidence" value="ECO:0007669"/>
    <property type="project" value="EnsemblMetazoa"/>
</dbReference>
<keyword evidence="3" id="KW-1185">Reference proteome</keyword>
<dbReference type="EMBL" id="CH480823">
    <property type="protein sequence ID" value="EDW56274.1"/>
    <property type="molecule type" value="Genomic_DNA"/>
</dbReference>
<dbReference type="PANTHER" id="PTHR22955">
    <property type="entry name" value="RETROTRANSPOSON"/>
    <property type="match status" value="1"/>
</dbReference>
<organism evidence="3">
    <name type="scientific">Drosophila sechellia</name>
    <name type="common">Fruit fly</name>
    <dbReference type="NCBI Taxonomy" id="7238"/>
    <lineage>
        <taxon>Eukaryota</taxon>
        <taxon>Metazoa</taxon>
        <taxon>Ecdysozoa</taxon>
        <taxon>Arthropoda</taxon>
        <taxon>Hexapoda</taxon>
        <taxon>Insecta</taxon>
        <taxon>Pterygota</taxon>
        <taxon>Neoptera</taxon>
        <taxon>Endopterygota</taxon>
        <taxon>Diptera</taxon>
        <taxon>Brachycera</taxon>
        <taxon>Muscomorpha</taxon>
        <taxon>Ephydroidea</taxon>
        <taxon>Drosophilidae</taxon>
        <taxon>Drosophila</taxon>
        <taxon>Sophophora</taxon>
    </lineage>
</organism>
<proteinExistence type="predicted"/>
<feature type="region of interest" description="Disordered" evidence="1">
    <location>
        <begin position="28"/>
        <end position="56"/>
    </location>
</feature>
<dbReference type="PhylomeDB" id="B4I668"/>
<dbReference type="AlphaFoldDB" id="B4I668"/>
<gene>
    <name evidence="2" type="primary">Dsec\GM22677</name>
    <name evidence="2" type="ORF">Dsec_GM22677</name>
</gene>
<protein>
    <submittedName>
        <fullName evidence="2">GM22677</fullName>
    </submittedName>
</protein>
<dbReference type="HOGENOM" id="CLU_1143597_0_0_1"/>
<evidence type="ECO:0000256" key="1">
    <source>
        <dbReference type="SAM" id="MobiDB-lite"/>
    </source>
</evidence>
<feature type="compositionally biased region" description="Polar residues" evidence="1">
    <location>
        <begin position="30"/>
        <end position="56"/>
    </location>
</feature>